<dbReference type="EMBL" id="ML995482">
    <property type="protein sequence ID" value="KAF2143157.1"/>
    <property type="molecule type" value="Genomic_DNA"/>
</dbReference>
<proteinExistence type="predicted"/>
<organism evidence="2 3">
    <name type="scientific">Aplosporella prunicola CBS 121167</name>
    <dbReference type="NCBI Taxonomy" id="1176127"/>
    <lineage>
        <taxon>Eukaryota</taxon>
        <taxon>Fungi</taxon>
        <taxon>Dikarya</taxon>
        <taxon>Ascomycota</taxon>
        <taxon>Pezizomycotina</taxon>
        <taxon>Dothideomycetes</taxon>
        <taxon>Dothideomycetes incertae sedis</taxon>
        <taxon>Botryosphaeriales</taxon>
        <taxon>Aplosporellaceae</taxon>
        <taxon>Aplosporella</taxon>
    </lineage>
</organism>
<gene>
    <name evidence="2" type="ORF">K452DRAFT_307336</name>
</gene>
<reference evidence="2" key="1">
    <citation type="journal article" date="2020" name="Stud. Mycol.">
        <title>101 Dothideomycetes genomes: a test case for predicting lifestyles and emergence of pathogens.</title>
        <authorList>
            <person name="Haridas S."/>
            <person name="Albert R."/>
            <person name="Binder M."/>
            <person name="Bloem J."/>
            <person name="Labutti K."/>
            <person name="Salamov A."/>
            <person name="Andreopoulos B."/>
            <person name="Baker S."/>
            <person name="Barry K."/>
            <person name="Bills G."/>
            <person name="Bluhm B."/>
            <person name="Cannon C."/>
            <person name="Castanera R."/>
            <person name="Culley D."/>
            <person name="Daum C."/>
            <person name="Ezra D."/>
            <person name="Gonzalez J."/>
            <person name="Henrissat B."/>
            <person name="Kuo A."/>
            <person name="Liang C."/>
            <person name="Lipzen A."/>
            <person name="Lutzoni F."/>
            <person name="Magnuson J."/>
            <person name="Mondo S."/>
            <person name="Nolan M."/>
            <person name="Ohm R."/>
            <person name="Pangilinan J."/>
            <person name="Park H.-J."/>
            <person name="Ramirez L."/>
            <person name="Alfaro M."/>
            <person name="Sun H."/>
            <person name="Tritt A."/>
            <person name="Yoshinaga Y."/>
            <person name="Zwiers L.-H."/>
            <person name="Turgeon B."/>
            <person name="Goodwin S."/>
            <person name="Spatafora J."/>
            <person name="Crous P."/>
            <person name="Grigoriev I."/>
        </authorList>
    </citation>
    <scope>NUCLEOTIDE SEQUENCE</scope>
    <source>
        <strain evidence="2">CBS 121167</strain>
    </source>
</reference>
<evidence type="ECO:0000256" key="1">
    <source>
        <dbReference type="SAM" id="MobiDB-lite"/>
    </source>
</evidence>
<dbReference type="RefSeq" id="XP_033398869.1">
    <property type="nucleotide sequence ID" value="XM_033543060.1"/>
</dbReference>
<keyword evidence="3" id="KW-1185">Reference proteome</keyword>
<dbReference type="GeneID" id="54300557"/>
<sequence length="284" mass="31643">MIHIRPYPRQLFSLAIRGRLPLSTPCQIAQTRAWSTLSRPKTPAPPTNTLGAARSRTNCSKSSGDSGPSEIPIDSTTTVVNIPRCHAVAPSSRKQCKNATSYGHYYCHHHRGETDTRCHAIAHNSGKRCKLTSEKGVDLCKYHMSTPSNPRCRAIDDATGKRCIRYSLDGCEHCRVHTTTHSTKSKPRCAATCTSNGKQCKRPANHEGGLCGEHGHIASGNHRSWGKKASAVDEAASGENDRLMRKKVFIKDRDASRPQSERRTKRTFRYWLINPHKPAQKRVR</sequence>
<feature type="region of interest" description="Disordered" evidence="1">
    <location>
        <begin position="33"/>
        <end position="74"/>
    </location>
</feature>
<name>A0A6A6BK12_9PEZI</name>
<dbReference type="Proteomes" id="UP000799438">
    <property type="component" value="Unassembled WGS sequence"/>
</dbReference>
<evidence type="ECO:0000313" key="2">
    <source>
        <dbReference type="EMBL" id="KAF2143157.1"/>
    </source>
</evidence>
<dbReference type="AlphaFoldDB" id="A0A6A6BK12"/>
<accession>A0A6A6BK12</accession>
<feature type="compositionally biased region" description="Polar residues" evidence="1">
    <location>
        <begin position="47"/>
        <end position="66"/>
    </location>
</feature>
<protein>
    <submittedName>
        <fullName evidence="2">Uncharacterized protein</fullName>
    </submittedName>
</protein>
<evidence type="ECO:0000313" key="3">
    <source>
        <dbReference type="Proteomes" id="UP000799438"/>
    </source>
</evidence>